<organism evidence="2 3">
    <name type="scientific">Mycetocola miduiensis</name>
    <dbReference type="NCBI Taxonomy" id="995034"/>
    <lineage>
        <taxon>Bacteria</taxon>
        <taxon>Bacillati</taxon>
        <taxon>Actinomycetota</taxon>
        <taxon>Actinomycetes</taxon>
        <taxon>Micrococcales</taxon>
        <taxon>Microbacteriaceae</taxon>
        <taxon>Mycetocola</taxon>
    </lineage>
</organism>
<feature type="transmembrane region" description="Helical" evidence="1">
    <location>
        <begin position="398"/>
        <end position="419"/>
    </location>
</feature>
<dbReference type="Proteomes" id="UP000198867">
    <property type="component" value="Unassembled WGS sequence"/>
</dbReference>
<evidence type="ECO:0000313" key="2">
    <source>
        <dbReference type="EMBL" id="SFO03382.1"/>
    </source>
</evidence>
<dbReference type="GO" id="GO:0005886">
    <property type="term" value="C:plasma membrane"/>
    <property type="evidence" value="ECO:0007669"/>
    <property type="project" value="TreeGrafter"/>
</dbReference>
<keyword evidence="1" id="KW-0812">Transmembrane</keyword>
<sequence length="421" mass="46493">MTILIDSPADAERRVALTRMKRTATALLGVMAVIFCFSFALQDEIPWLAWVRAASEGGMVGAIADWFAVTALFRHPLGLRIPHTAIIPRRKNEIGATLGEFVELNFLSAGVVRQKLESIGLGRTVGAWLARPENATRVADDAATAGRGMLELLDDENVQDVVEQITRTHLIDPGWSEHVGAWGERLIAEGGHHSAVNLLLDGLDEWMTANPAAFSRLVSARLPTWVPSFVDRLVDERIYREAVDFVRRARLDPRHPARVAIDTYLFELARKLQDDPETIAALERAKSEVFDSPRVRDLAARAWNTTREALIVSLENPTSSLRQQLAATLVDVGERLQRDDRLAGKVDDWVTDAAVSLVGNHRHDIASVITDTIERWDPQETSEKIELQVGKDLQFIRINGTVVGALAGLVIFTVASVLFGG</sequence>
<keyword evidence="1" id="KW-1133">Transmembrane helix</keyword>
<keyword evidence="3" id="KW-1185">Reference proteome</keyword>
<dbReference type="AlphaFoldDB" id="A0A1I5DVV0"/>
<dbReference type="Pfam" id="PF04286">
    <property type="entry name" value="DUF445"/>
    <property type="match status" value="1"/>
</dbReference>
<accession>A0A1I5DVV0</accession>
<dbReference type="PANTHER" id="PTHR38442">
    <property type="entry name" value="INNER MEMBRANE PROTEIN-RELATED"/>
    <property type="match status" value="1"/>
</dbReference>
<feature type="transmembrane region" description="Helical" evidence="1">
    <location>
        <begin position="23"/>
        <end position="41"/>
    </location>
</feature>
<keyword evidence="1" id="KW-0472">Membrane</keyword>
<gene>
    <name evidence="2" type="ORF">SAMN05216219_3131</name>
</gene>
<dbReference type="STRING" id="995034.SAMN05216219_3131"/>
<dbReference type="OrthoDB" id="9769590at2"/>
<dbReference type="EMBL" id="FOVM01000011">
    <property type="protein sequence ID" value="SFO03382.1"/>
    <property type="molecule type" value="Genomic_DNA"/>
</dbReference>
<dbReference type="RefSeq" id="WP_090713092.1">
    <property type="nucleotide sequence ID" value="NZ_FOVM01000011.1"/>
</dbReference>
<protein>
    <submittedName>
        <fullName evidence="2">Uncharacterized membrane-anchored protein YjiN, DUF445 family</fullName>
    </submittedName>
</protein>
<dbReference type="PANTHER" id="PTHR38442:SF1">
    <property type="entry name" value="INNER MEMBRANE PROTEIN"/>
    <property type="match status" value="1"/>
</dbReference>
<name>A0A1I5DVV0_9MICO</name>
<reference evidence="3" key="1">
    <citation type="submission" date="2016-10" db="EMBL/GenBank/DDBJ databases">
        <authorList>
            <person name="Varghese N."/>
            <person name="Submissions S."/>
        </authorList>
    </citation>
    <scope>NUCLEOTIDE SEQUENCE [LARGE SCALE GENOMIC DNA]</scope>
    <source>
        <strain evidence="3">CGMCC 1.11101</strain>
    </source>
</reference>
<evidence type="ECO:0000313" key="3">
    <source>
        <dbReference type="Proteomes" id="UP000198867"/>
    </source>
</evidence>
<proteinExistence type="predicted"/>
<evidence type="ECO:0000256" key="1">
    <source>
        <dbReference type="SAM" id="Phobius"/>
    </source>
</evidence>
<dbReference type="InterPro" id="IPR007383">
    <property type="entry name" value="DUF445"/>
</dbReference>